<dbReference type="SMART" id="SM00456">
    <property type="entry name" value="WW"/>
    <property type="match status" value="1"/>
</dbReference>
<dbReference type="Proteomes" id="UP000800096">
    <property type="component" value="Unassembled WGS sequence"/>
</dbReference>
<name>A0A6A5QPS2_AMPQU</name>
<dbReference type="OrthoDB" id="3789964at2759"/>
<feature type="compositionally biased region" description="Polar residues" evidence="1">
    <location>
        <begin position="69"/>
        <end position="79"/>
    </location>
</feature>
<feature type="domain" description="WW" evidence="2">
    <location>
        <begin position="16"/>
        <end position="50"/>
    </location>
</feature>
<feature type="compositionally biased region" description="Low complexity" evidence="1">
    <location>
        <begin position="138"/>
        <end position="159"/>
    </location>
</feature>
<feature type="region of interest" description="Disordered" evidence="1">
    <location>
        <begin position="309"/>
        <end position="328"/>
    </location>
</feature>
<dbReference type="CDD" id="cd00201">
    <property type="entry name" value="WW"/>
    <property type="match status" value="1"/>
</dbReference>
<feature type="compositionally biased region" description="Polar residues" evidence="1">
    <location>
        <begin position="107"/>
        <end position="119"/>
    </location>
</feature>
<accession>A0A6A5QPS2</accession>
<feature type="compositionally biased region" description="Polar residues" evidence="1">
    <location>
        <begin position="309"/>
        <end position="321"/>
    </location>
</feature>
<gene>
    <name evidence="3" type="ORF">BDU57DRAFT_172443</name>
</gene>
<dbReference type="PROSITE" id="PS01159">
    <property type="entry name" value="WW_DOMAIN_1"/>
    <property type="match status" value="1"/>
</dbReference>
<evidence type="ECO:0000256" key="1">
    <source>
        <dbReference type="SAM" id="MobiDB-lite"/>
    </source>
</evidence>
<dbReference type="PROSITE" id="PS50020">
    <property type="entry name" value="WW_DOMAIN_2"/>
    <property type="match status" value="1"/>
</dbReference>
<evidence type="ECO:0000259" key="2">
    <source>
        <dbReference type="PROSITE" id="PS50020"/>
    </source>
</evidence>
<sequence>MNDKTTTPNPSNAGNVSIPQGWKAEWSAQYGRYFYINLSTNESTWNLPATTPVHQTQQSIQRKPVPGQTLPSPAQNQASAPVAQRAYIEGYPTPPPQVSGGYFPTITAPQPQKQPQYTQLPKVVQHPQSQYNQSPLAQQHHNPQQQHPQAILHQQQQPPCAQSPLSGQPQYSPSISQQSSAPLQQQARNYTPPSATPSSSGPLHAQQPVQTFSPPPTPGTLQSTSYALSPYPQQPQTYAQQSIHLLPQQRQQPPQQYLPQQQQQYQQPQQQYQQPQQQYQKQPHKRSSMMPASLMSNPIMSKMTTKFSTLQKGAPPTSTHPNGKPPADWKKWSKRAAIGVAGIGAVALGMDAAGDMFSGAEGLASGGGDFSGGDFTAGSEGVDAQTAVDANYTELAIAGMGQDNASMLADPVGTTYVFENAQATQGAAGLI</sequence>
<feature type="compositionally biased region" description="Polar residues" evidence="1">
    <location>
        <begin position="126"/>
        <end position="137"/>
    </location>
</feature>
<dbReference type="Pfam" id="PF00397">
    <property type="entry name" value="WW"/>
    <property type="match status" value="1"/>
</dbReference>
<dbReference type="InterPro" id="IPR036020">
    <property type="entry name" value="WW_dom_sf"/>
</dbReference>
<protein>
    <recommendedName>
        <fullName evidence="2">WW domain-containing protein</fullName>
    </recommendedName>
</protein>
<feature type="compositionally biased region" description="Low complexity" evidence="1">
    <location>
        <begin position="166"/>
        <end position="202"/>
    </location>
</feature>
<dbReference type="Gene3D" id="2.20.70.10">
    <property type="match status" value="1"/>
</dbReference>
<reference evidence="3" key="1">
    <citation type="journal article" date="2020" name="Stud. Mycol.">
        <title>101 Dothideomycetes genomes: a test case for predicting lifestyles and emergence of pathogens.</title>
        <authorList>
            <person name="Haridas S."/>
            <person name="Albert R."/>
            <person name="Binder M."/>
            <person name="Bloem J."/>
            <person name="Labutti K."/>
            <person name="Salamov A."/>
            <person name="Andreopoulos B."/>
            <person name="Baker S."/>
            <person name="Barry K."/>
            <person name="Bills G."/>
            <person name="Bluhm B."/>
            <person name="Cannon C."/>
            <person name="Castanera R."/>
            <person name="Culley D."/>
            <person name="Daum C."/>
            <person name="Ezra D."/>
            <person name="Gonzalez J."/>
            <person name="Henrissat B."/>
            <person name="Kuo A."/>
            <person name="Liang C."/>
            <person name="Lipzen A."/>
            <person name="Lutzoni F."/>
            <person name="Magnuson J."/>
            <person name="Mondo S."/>
            <person name="Nolan M."/>
            <person name="Ohm R."/>
            <person name="Pangilinan J."/>
            <person name="Park H.-J."/>
            <person name="Ramirez L."/>
            <person name="Alfaro M."/>
            <person name="Sun H."/>
            <person name="Tritt A."/>
            <person name="Yoshinaga Y."/>
            <person name="Zwiers L.-H."/>
            <person name="Turgeon B."/>
            <person name="Goodwin S."/>
            <person name="Spatafora J."/>
            <person name="Crous P."/>
            <person name="Grigoriev I."/>
        </authorList>
    </citation>
    <scope>NUCLEOTIDE SEQUENCE</scope>
    <source>
        <strain evidence="3">HMLAC05119</strain>
    </source>
</reference>
<dbReference type="AlphaFoldDB" id="A0A6A5QPS2"/>
<dbReference type="SUPFAM" id="SSF51045">
    <property type="entry name" value="WW domain"/>
    <property type="match status" value="1"/>
</dbReference>
<feature type="region of interest" description="Disordered" evidence="1">
    <location>
        <begin position="248"/>
        <end position="292"/>
    </location>
</feature>
<feature type="compositionally biased region" description="Low complexity" evidence="1">
    <location>
        <begin position="248"/>
        <end position="281"/>
    </location>
</feature>
<dbReference type="EMBL" id="ML979134">
    <property type="protein sequence ID" value="KAF1917665.1"/>
    <property type="molecule type" value="Genomic_DNA"/>
</dbReference>
<feature type="region of interest" description="Disordered" evidence="1">
    <location>
        <begin position="52"/>
        <end position="232"/>
    </location>
</feature>
<organism evidence="3 4">
    <name type="scientific">Ampelomyces quisqualis</name>
    <name type="common">Powdery mildew agent</name>
    <dbReference type="NCBI Taxonomy" id="50730"/>
    <lineage>
        <taxon>Eukaryota</taxon>
        <taxon>Fungi</taxon>
        <taxon>Dikarya</taxon>
        <taxon>Ascomycota</taxon>
        <taxon>Pezizomycotina</taxon>
        <taxon>Dothideomycetes</taxon>
        <taxon>Pleosporomycetidae</taxon>
        <taxon>Pleosporales</taxon>
        <taxon>Pleosporineae</taxon>
        <taxon>Phaeosphaeriaceae</taxon>
        <taxon>Ampelomyces</taxon>
    </lineage>
</organism>
<keyword evidence="4" id="KW-1185">Reference proteome</keyword>
<feature type="compositionally biased region" description="Polar residues" evidence="1">
    <location>
        <begin position="52"/>
        <end position="61"/>
    </location>
</feature>
<evidence type="ECO:0000313" key="3">
    <source>
        <dbReference type="EMBL" id="KAF1917665.1"/>
    </source>
</evidence>
<proteinExistence type="predicted"/>
<dbReference type="InterPro" id="IPR001202">
    <property type="entry name" value="WW_dom"/>
</dbReference>
<evidence type="ECO:0000313" key="4">
    <source>
        <dbReference type="Proteomes" id="UP000800096"/>
    </source>
</evidence>